<dbReference type="NCBIfam" id="TIGR01536">
    <property type="entry name" value="asn_synth_AEB"/>
    <property type="match status" value="1"/>
</dbReference>
<dbReference type="PIRSF" id="PIRSF001589">
    <property type="entry name" value="Asn_synthetase_glu-h"/>
    <property type="match status" value="1"/>
</dbReference>
<dbReference type="EC" id="6.3.5.4" evidence="3"/>
<evidence type="ECO:0000256" key="4">
    <source>
        <dbReference type="ARBA" id="ARBA00022741"/>
    </source>
</evidence>
<keyword evidence="8" id="KW-0028">Amino-acid biosynthesis</keyword>
<dbReference type="PANTHER" id="PTHR43284">
    <property type="entry name" value="ASPARAGINE SYNTHETASE (GLUTAMINE-HYDROLYZING)"/>
    <property type="match status" value="1"/>
</dbReference>
<evidence type="ECO:0000256" key="1">
    <source>
        <dbReference type="ARBA" id="ARBA00005187"/>
    </source>
</evidence>
<evidence type="ECO:0000313" key="13">
    <source>
        <dbReference type="Proteomes" id="UP000193804"/>
    </source>
</evidence>
<dbReference type="SUPFAM" id="SSF56235">
    <property type="entry name" value="N-terminal nucleophile aminohydrolases (Ntn hydrolases)"/>
    <property type="match status" value="1"/>
</dbReference>
<dbReference type="Proteomes" id="UP000193804">
    <property type="component" value="Unassembled WGS sequence"/>
</dbReference>
<evidence type="ECO:0000256" key="9">
    <source>
        <dbReference type="PIRSR" id="PIRSR001589-2"/>
    </source>
</evidence>
<dbReference type="InterPro" id="IPR033738">
    <property type="entry name" value="AsnB_N"/>
</dbReference>
<evidence type="ECO:0000256" key="7">
    <source>
        <dbReference type="ARBA" id="ARBA00048741"/>
    </source>
</evidence>
<comment type="catalytic activity">
    <reaction evidence="7">
        <text>L-aspartate + L-glutamine + ATP + H2O = L-asparagine + L-glutamate + AMP + diphosphate + H(+)</text>
        <dbReference type="Rhea" id="RHEA:12228"/>
        <dbReference type="ChEBI" id="CHEBI:15377"/>
        <dbReference type="ChEBI" id="CHEBI:15378"/>
        <dbReference type="ChEBI" id="CHEBI:29985"/>
        <dbReference type="ChEBI" id="CHEBI:29991"/>
        <dbReference type="ChEBI" id="CHEBI:30616"/>
        <dbReference type="ChEBI" id="CHEBI:33019"/>
        <dbReference type="ChEBI" id="CHEBI:58048"/>
        <dbReference type="ChEBI" id="CHEBI:58359"/>
        <dbReference type="ChEBI" id="CHEBI:456215"/>
        <dbReference type="EC" id="6.3.5.4"/>
    </reaction>
</comment>
<feature type="active site" description="For GATase activity" evidence="8">
    <location>
        <position position="2"/>
    </location>
</feature>
<keyword evidence="5 9" id="KW-0067">ATP-binding</keyword>
<dbReference type="RefSeq" id="WP_085519030.1">
    <property type="nucleotide sequence ID" value="NZ_FXAW01000010.1"/>
</dbReference>
<dbReference type="InterPro" id="IPR014729">
    <property type="entry name" value="Rossmann-like_a/b/a_fold"/>
</dbReference>
<dbReference type="GO" id="GO:0005829">
    <property type="term" value="C:cytosol"/>
    <property type="evidence" value="ECO:0007669"/>
    <property type="project" value="TreeGrafter"/>
</dbReference>
<reference evidence="13" key="1">
    <citation type="submission" date="2017-04" db="EMBL/GenBank/DDBJ databases">
        <authorList>
            <person name="Varghese N."/>
            <person name="Submissions S."/>
        </authorList>
    </citation>
    <scope>NUCLEOTIDE SEQUENCE [LARGE SCALE GENOMIC DNA]</scope>
    <source>
        <strain evidence="13">DSM 4125</strain>
    </source>
</reference>
<sequence>MCGITGVFAFNEIGRFNLPNISLATETLEHRGPDFQKVFVGDFVALGHRRLSIIDLNPQANQPMSAENGRYQLVFNGEIYNYKSLKQDLTSKGVQFETESDTEVLLQLLIHEGKDALNKLNGFFAFAFYHQQKEEMLVARDRYGIKPLYYFEDEDRFIFASELKAILKFGINRNLDTNSLYTYLQLNYLPAPMTMVKAVKKLMPGQYAVIKKKSVEINSYYELKATFDNPFQGTYKDAKFQLQGLMEKAVERRLVADVPLGTFLSGGVDSSIISTLASKKVDGLHTFSIGYKDHSFFDETEYANAVAQHIGSKHQVFSLSLEDLYSYLPKMLKSFSEPFADSSALPVYALSQLTKENVTVALSGDGADELFAGYNKHAALYRLWHPGAKENLVSALGPLWNLLPKSRNNPLGNLTRQLKKFADASKLDIQSQYWVLASLQSARQTTDLLSNTVLEDVDFEAFDLWKDNLLSTLNSKSINQSLQLDQEMVLQGDMLAKVDLMSMQNALEVRVPFLDHDVVAFANSLPENFKVNNKRKKMILQDTFRDILPEKIYNRPKHGFEVPLLDWLRTDLKTEINDKWLSKELIDSQDVFDWEGIKSLKKKLFSSNPEDSHAHIWGLIVFQEWWEGYMEQA</sequence>
<feature type="domain" description="Glutamine amidotransferase type-2" evidence="11">
    <location>
        <begin position="2"/>
        <end position="213"/>
    </location>
</feature>
<evidence type="ECO:0000256" key="10">
    <source>
        <dbReference type="PIRSR" id="PIRSR001589-3"/>
    </source>
</evidence>
<protein>
    <recommendedName>
        <fullName evidence="3">asparagine synthase (glutamine-hydrolyzing)</fullName>
        <ecNumber evidence="3">6.3.5.4</ecNumber>
    </recommendedName>
</protein>
<dbReference type="OrthoDB" id="9763290at2"/>
<dbReference type="Pfam" id="PF00733">
    <property type="entry name" value="Asn_synthase"/>
    <property type="match status" value="1"/>
</dbReference>
<dbReference type="AlphaFoldDB" id="A0A1X7LFL3"/>
<accession>A0A1X7LFL3</accession>
<dbReference type="InterPro" id="IPR017932">
    <property type="entry name" value="GATase_2_dom"/>
</dbReference>
<gene>
    <name evidence="12" type="ORF">SAMN05661096_03913</name>
</gene>
<evidence type="ECO:0000256" key="8">
    <source>
        <dbReference type="PIRSR" id="PIRSR001589-1"/>
    </source>
</evidence>
<dbReference type="PROSITE" id="PS51278">
    <property type="entry name" value="GATASE_TYPE_2"/>
    <property type="match status" value="1"/>
</dbReference>
<keyword evidence="6 8" id="KW-0315">Glutamine amidotransferase</keyword>
<feature type="site" description="Important for beta-aspartyl-AMP intermediate formation" evidence="10">
    <location>
        <position position="365"/>
    </location>
</feature>
<evidence type="ECO:0000256" key="6">
    <source>
        <dbReference type="ARBA" id="ARBA00022962"/>
    </source>
</evidence>
<evidence type="ECO:0000256" key="5">
    <source>
        <dbReference type="ARBA" id="ARBA00022840"/>
    </source>
</evidence>
<dbReference type="Gene3D" id="3.40.50.620">
    <property type="entry name" value="HUPs"/>
    <property type="match status" value="1"/>
</dbReference>
<proteinExistence type="inferred from homology"/>
<feature type="binding site" evidence="9">
    <location>
        <begin position="363"/>
        <end position="364"/>
    </location>
    <ligand>
        <name>ATP</name>
        <dbReference type="ChEBI" id="CHEBI:30616"/>
    </ligand>
</feature>
<dbReference type="GO" id="GO:0004066">
    <property type="term" value="F:asparagine synthase (glutamine-hydrolyzing) activity"/>
    <property type="evidence" value="ECO:0007669"/>
    <property type="project" value="UniProtKB-EC"/>
</dbReference>
<dbReference type="InterPro" id="IPR001962">
    <property type="entry name" value="Asn_synthase"/>
</dbReference>
<dbReference type="SUPFAM" id="SSF52402">
    <property type="entry name" value="Adenine nucleotide alpha hydrolases-like"/>
    <property type="match status" value="1"/>
</dbReference>
<dbReference type="STRING" id="1028.SAMN05661096_03913"/>
<comment type="similarity">
    <text evidence="2">Belongs to the asparagine synthetase family.</text>
</comment>
<evidence type="ECO:0000256" key="2">
    <source>
        <dbReference type="ARBA" id="ARBA00005752"/>
    </source>
</evidence>
<dbReference type="EMBL" id="FXAW01000010">
    <property type="protein sequence ID" value="SMG52307.1"/>
    <property type="molecule type" value="Genomic_DNA"/>
</dbReference>
<comment type="pathway">
    <text evidence="1">Amino-acid biosynthesis; L-asparagine biosynthesis; L-asparagine from L-aspartate (L-Gln route): step 1/1.</text>
</comment>
<organism evidence="12 13">
    <name type="scientific">Marivirga sericea</name>
    <dbReference type="NCBI Taxonomy" id="1028"/>
    <lineage>
        <taxon>Bacteria</taxon>
        <taxon>Pseudomonadati</taxon>
        <taxon>Bacteroidota</taxon>
        <taxon>Cytophagia</taxon>
        <taxon>Cytophagales</taxon>
        <taxon>Marivirgaceae</taxon>
        <taxon>Marivirga</taxon>
    </lineage>
</organism>
<dbReference type="InterPro" id="IPR029055">
    <property type="entry name" value="Ntn_hydrolases_N"/>
</dbReference>
<evidence type="ECO:0000256" key="3">
    <source>
        <dbReference type="ARBA" id="ARBA00012737"/>
    </source>
</evidence>
<feature type="binding site" evidence="9">
    <location>
        <position position="101"/>
    </location>
    <ligand>
        <name>L-glutamine</name>
        <dbReference type="ChEBI" id="CHEBI:58359"/>
    </ligand>
</feature>
<dbReference type="Gene3D" id="3.60.20.10">
    <property type="entry name" value="Glutamine Phosphoribosylpyrophosphate, subunit 1, domain 1"/>
    <property type="match status" value="1"/>
</dbReference>
<dbReference type="CDD" id="cd01991">
    <property type="entry name" value="Asn_synthase_B_C"/>
    <property type="match status" value="1"/>
</dbReference>
<dbReference type="Pfam" id="PF13537">
    <property type="entry name" value="GATase_7"/>
    <property type="match status" value="1"/>
</dbReference>
<feature type="binding site" evidence="9">
    <location>
        <position position="289"/>
    </location>
    <ligand>
        <name>ATP</name>
        <dbReference type="ChEBI" id="CHEBI:30616"/>
    </ligand>
</feature>
<keyword evidence="13" id="KW-1185">Reference proteome</keyword>
<dbReference type="GO" id="GO:0005524">
    <property type="term" value="F:ATP binding"/>
    <property type="evidence" value="ECO:0007669"/>
    <property type="project" value="UniProtKB-KW"/>
</dbReference>
<evidence type="ECO:0000313" key="12">
    <source>
        <dbReference type="EMBL" id="SMG52307.1"/>
    </source>
</evidence>
<keyword evidence="8" id="KW-0061">Asparagine biosynthesis</keyword>
<keyword evidence="4 9" id="KW-0547">Nucleotide-binding</keyword>
<evidence type="ECO:0000259" key="11">
    <source>
        <dbReference type="PROSITE" id="PS51278"/>
    </source>
</evidence>
<dbReference type="PANTHER" id="PTHR43284:SF1">
    <property type="entry name" value="ASPARAGINE SYNTHETASE"/>
    <property type="match status" value="1"/>
</dbReference>
<dbReference type="InterPro" id="IPR006426">
    <property type="entry name" value="Asn_synth_AEB"/>
</dbReference>
<name>A0A1X7LFL3_9BACT</name>
<dbReference type="GO" id="GO:0006529">
    <property type="term" value="P:asparagine biosynthetic process"/>
    <property type="evidence" value="ECO:0007669"/>
    <property type="project" value="UniProtKB-KW"/>
</dbReference>
<dbReference type="CDD" id="cd00712">
    <property type="entry name" value="AsnB"/>
    <property type="match status" value="1"/>
</dbReference>
<dbReference type="InterPro" id="IPR051786">
    <property type="entry name" value="ASN_synthetase/amidase"/>
</dbReference>